<keyword evidence="1" id="KW-0472">Membrane</keyword>
<dbReference type="VEuPathDB" id="TriTrypDB:Lsey_0208_0130"/>
<dbReference type="GO" id="GO:0005778">
    <property type="term" value="C:peroxisomal membrane"/>
    <property type="evidence" value="ECO:0007669"/>
    <property type="project" value="UniProtKB-SubCell"/>
</dbReference>
<gene>
    <name evidence="4" type="ORF">ABL78_5838</name>
</gene>
<protein>
    <submittedName>
        <fullName evidence="4">Glycosomal membrane protein-like protein</fullName>
    </submittedName>
</protein>
<sequence>MSNALLGASRVLATTDGADKLVKFIMGLLTVHSTRDIPKKIQFAEAAQNLAKVRSALRIGHVFGIILKLLSLRDLFAAQGFKYTENKKFVEFFKVIFDMLYAMGDHMVLLAREGLIATSLDVARLVHTTRVAQVVCHILGVILNLFDLRDAARRLVYDPPAAKRACQIAAIGTLRDFADALVAMSLLGHVRNGRTLSIRSEGALTCFSGLLSTYLCWKYN</sequence>
<reference evidence="4 5" key="1">
    <citation type="journal article" date="2015" name="PLoS Pathog.">
        <title>Leptomonas seymouri: Adaptations to the Dixenous Life Cycle Analyzed by Genome Sequencing, Transcriptome Profiling and Co-infection with Leishmania donovani.</title>
        <authorList>
            <person name="Kraeva N."/>
            <person name="Butenko A."/>
            <person name="Hlavacova J."/>
            <person name="Kostygov A."/>
            <person name="Myskova J."/>
            <person name="Grybchuk D."/>
            <person name="Lestinova T."/>
            <person name="Votypka J."/>
            <person name="Volf P."/>
            <person name="Opperdoes F."/>
            <person name="Flegontov P."/>
            <person name="Lukes J."/>
            <person name="Yurchenko V."/>
        </authorList>
    </citation>
    <scope>NUCLEOTIDE SEQUENCE [LARGE SCALE GENOMIC DNA]</scope>
    <source>
        <strain evidence="4 5">ATCC 30220</strain>
    </source>
</reference>
<dbReference type="Pfam" id="PF05648">
    <property type="entry name" value="PEX11"/>
    <property type="match status" value="1"/>
</dbReference>
<dbReference type="AlphaFoldDB" id="A0A0N1IJG1"/>
<evidence type="ECO:0000256" key="1">
    <source>
        <dbReference type="ARBA" id="ARBA00023136"/>
    </source>
</evidence>
<evidence type="ECO:0000313" key="4">
    <source>
        <dbReference type="EMBL" id="KPI85113.1"/>
    </source>
</evidence>
<dbReference type="InterPro" id="IPR008733">
    <property type="entry name" value="PEX11"/>
</dbReference>
<name>A0A0N1IJG1_LEPSE</name>
<dbReference type="Proteomes" id="UP000038009">
    <property type="component" value="Unassembled WGS sequence"/>
</dbReference>
<dbReference type="OMA" id="QGFAWTE"/>
<dbReference type="EMBL" id="LJSK01000208">
    <property type="protein sequence ID" value="KPI85113.1"/>
    <property type="molecule type" value="Genomic_DNA"/>
</dbReference>
<keyword evidence="2" id="KW-0576">Peroxisome</keyword>
<evidence type="ECO:0000256" key="2">
    <source>
        <dbReference type="ARBA" id="ARBA00023140"/>
    </source>
</evidence>
<comment type="caution">
    <text evidence="4">The sequence shown here is derived from an EMBL/GenBank/DDBJ whole genome shotgun (WGS) entry which is preliminary data.</text>
</comment>
<evidence type="ECO:0000313" key="5">
    <source>
        <dbReference type="Proteomes" id="UP000038009"/>
    </source>
</evidence>
<proteinExistence type="predicted"/>
<keyword evidence="5" id="KW-1185">Reference proteome</keyword>
<comment type="subcellular location">
    <subcellularLocation>
        <location evidence="3">Peroxisome membrane</location>
    </subcellularLocation>
</comment>
<dbReference type="OrthoDB" id="272662at2759"/>
<organism evidence="4 5">
    <name type="scientific">Leptomonas seymouri</name>
    <dbReference type="NCBI Taxonomy" id="5684"/>
    <lineage>
        <taxon>Eukaryota</taxon>
        <taxon>Discoba</taxon>
        <taxon>Euglenozoa</taxon>
        <taxon>Kinetoplastea</taxon>
        <taxon>Metakinetoplastina</taxon>
        <taxon>Trypanosomatida</taxon>
        <taxon>Trypanosomatidae</taxon>
        <taxon>Leishmaniinae</taxon>
        <taxon>Leptomonas</taxon>
    </lineage>
</organism>
<dbReference type="GO" id="GO:0016559">
    <property type="term" value="P:peroxisome fission"/>
    <property type="evidence" value="ECO:0007669"/>
    <property type="project" value="InterPro"/>
</dbReference>
<evidence type="ECO:0000256" key="3">
    <source>
        <dbReference type="ARBA" id="ARBA00046271"/>
    </source>
</evidence>
<accession>A0A0N1IJG1</accession>